<keyword evidence="2" id="KW-1185">Reference proteome</keyword>
<name>A0ABU1KPX4_XANFL</name>
<proteinExistence type="predicted"/>
<comment type="caution">
    <text evidence="1">The sequence shown here is derived from an EMBL/GenBank/DDBJ whole genome shotgun (WGS) entry which is preliminary data.</text>
</comment>
<protein>
    <submittedName>
        <fullName evidence="1">Uncharacterized protein</fullName>
    </submittedName>
</protein>
<sequence length="31" mass="3277">MDESLALKAFGALSQEILDGNEKQGVTLVKA</sequence>
<dbReference type="Proteomes" id="UP001245370">
    <property type="component" value="Unassembled WGS sequence"/>
</dbReference>
<accession>A0ABU1KPX4</accession>
<evidence type="ECO:0000313" key="2">
    <source>
        <dbReference type="Proteomes" id="UP001245370"/>
    </source>
</evidence>
<gene>
    <name evidence="1" type="ORF">GGQ86_005175</name>
</gene>
<dbReference type="EMBL" id="JAVDPY010000015">
    <property type="protein sequence ID" value="MDR6336672.1"/>
    <property type="molecule type" value="Genomic_DNA"/>
</dbReference>
<reference evidence="1 2" key="1">
    <citation type="submission" date="2023-07" db="EMBL/GenBank/DDBJ databases">
        <title>Genomic Encyclopedia of Type Strains, Phase IV (KMG-IV): sequencing the most valuable type-strain genomes for metagenomic binning, comparative biology and taxonomic classification.</title>
        <authorList>
            <person name="Goeker M."/>
        </authorList>
    </citation>
    <scope>NUCLEOTIDE SEQUENCE [LARGE SCALE GENOMIC DNA]</scope>
    <source>
        <strain evidence="1 2">DSM 338</strain>
    </source>
</reference>
<evidence type="ECO:0000313" key="1">
    <source>
        <dbReference type="EMBL" id="MDR6336672.1"/>
    </source>
</evidence>
<organism evidence="1 2">
    <name type="scientific">Xanthobacter flavus</name>
    <dbReference type="NCBI Taxonomy" id="281"/>
    <lineage>
        <taxon>Bacteria</taxon>
        <taxon>Pseudomonadati</taxon>
        <taxon>Pseudomonadota</taxon>
        <taxon>Alphaproteobacteria</taxon>
        <taxon>Hyphomicrobiales</taxon>
        <taxon>Xanthobacteraceae</taxon>
        <taxon>Xanthobacter</taxon>
    </lineage>
</organism>